<protein>
    <submittedName>
        <fullName evidence="2">Uncharacterized protein</fullName>
    </submittedName>
</protein>
<proteinExistence type="predicted"/>
<evidence type="ECO:0000256" key="1">
    <source>
        <dbReference type="SAM" id="MobiDB-lite"/>
    </source>
</evidence>
<feature type="region of interest" description="Disordered" evidence="1">
    <location>
        <begin position="58"/>
        <end position="86"/>
    </location>
</feature>
<dbReference type="AlphaFoldDB" id="A0A9N7UF18"/>
<dbReference type="Proteomes" id="UP001153269">
    <property type="component" value="Unassembled WGS sequence"/>
</dbReference>
<feature type="compositionally biased region" description="Basic and acidic residues" evidence="1">
    <location>
        <begin position="71"/>
        <end position="86"/>
    </location>
</feature>
<evidence type="ECO:0000313" key="2">
    <source>
        <dbReference type="EMBL" id="CAB1430733.1"/>
    </source>
</evidence>
<comment type="caution">
    <text evidence="2">The sequence shown here is derived from an EMBL/GenBank/DDBJ whole genome shotgun (WGS) entry which is preliminary data.</text>
</comment>
<accession>A0A9N7UF18</accession>
<dbReference type="EMBL" id="CADEAL010001261">
    <property type="protein sequence ID" value="CAB1430733.1"/>
    <property type="molecule type" value="Genomic_DNA"/>
</dbReference>
<name>A0A9N7UF18_PLEPL</name>
<evidence type="ECO:0000313" key="3">
    <source>
        <dbReference type="Proteomes" id="UP001153269"/>
    </source>
</evidence>
<gene>
    <name evidence="2" type="ORF">PLEPLA_LOCUS18719</name>
</gene>
<keyword evidence="3" id="KW-1185">Reference proteome</keyword>
<organism evidence="2 3">
    <name type="scientific">Pleuronectes platessa</name>
    <name type="common">European plaice</name>
    <dbReference type="NCBI Taxonomy" id="8262"/>
    <lineage>
        <taxon>Eukaryota</taxon>
        <taxon>Metazoa</taxon>
        <taxon>Chordata</taxon>
        <taxon>Craniata</taxon>
        <taxon>Vertebrata</taxon>
        <taxon>Euteleostomi</taxon>
        <taxon>Actinopterygii</taxon>
        <taxon>Neopterygii</taxon>
        <taxon>Teleostei</taxon>
        <taxon>Neoteleostei</taxon>
        <taxon>Acanthomorphata</taxon>
        <taxon>Carangaria</taxon>
        <taxon>Pleuronectiformes</taxon>
        <taxon>Pleuronectoidei</taxon>
        <taxon>Pleuronectidae</taxon>
        <taxon>Pleuronectes</taxon>
    </lineage>
</organism>
<reference evidence="2" key="1">
    <citation type="submission" date="2020-03" db="EMBL/GenBank/DDBJ databases">
        <authorList>
            <person name="Weist P."/>
        </authorList>
    </citation>
    <scope>NUCLEOTIDE SEQUENCE</scope>
</reference>
<sequence length="86" mass="9260">MSTNQDLAVVNAPIRNNILESDLGSVFGAGGYIGCPDVADDLEPLDRRSANPIVEPVRSVRPVRPPRPSLKAKEKAQSHTEGIDLK</sequence>